<proteinExistence type="predicted"/>
<evidence type="ECO:0000313" key="3">
    <source>
        <dbReference type="Proteomes" id="UP000184388"/>
    </source>
</evidence>
<dbReference type="EMBL" id="FRBK01000041">
    <property type="protein sequence ID" value="SHN33952.1"/>
    <property type="molecule type" value="Genomic_DNA"/>
</dbReference>
<name>A0A9X8N9J7_9ACTN</name>
<gene>
    <name evidence="2" type="ORF">SAMN05216268_14117</name>
</gene>
<organism evidence="2 3">
    <name type="scientific">Streptomyces yunnanensis</name>
    <dbReference type="NCBI Taxonomy" id="156453"/>
    <lineage>
        <taxon>Bacteria</taxon>
        <taxon>Bacillati</taxon>
        <taxon>Actinomycetota</taxon>
        <taxon>Actinomycetes</taxon>
        <taxon>Kitasatosporales</taxon>
        <taxon>Streptomycetaceae</taxon>
        <taxon>Streptomyces</taxon>
    </lineage>
</organism>
<dbReference type="AlphaFoldDB" id="A0A9X8N9J7"/>
<reference evidence="3" key="1">
    <citation type="submission" date="2016-11" db="EMBL/GenBank/DDBJ databases">
        <authorList>
            <person name="Jaros S."/>
            <person name="Januszkiewicz K."/>
            <person name="Wedrychowicz H."/>
        </authorList>
    </citation>
    <scope>NUCLEOTIDE SEQUENCE [LARGE SCALE GENOMIC DNA]</scope>
    <source>
        <strain evidence="3">CGMCC 4.3555</strain>
    </source>
</reference>
<evidence type="ECO:0000256" key="1">
    <source>
        <dbReference type="SAM" id="MobiDB-lite"/>
    </source>
</evidence>
<feature type="compositionally biased region" description="Basic and acidic residues" evidence="1">
    <location>
        <begin position="1"/>
        <end position="17"/>
    </location>
</feature>
<protein>
    <submittedName>
        <fullName evidence="2">Uncharacterized protein</fullName>
    </submittedName>
</protein>
<comment type="caution">
    <text evidence="2">The sequence shown here is derived from an EMBL/GenBank/DDBJ whole genome shotgun (WGS) entry which is preliminary data.</text>
</comment>
<dbReference type="Proteomes" id="UP000184388">
    <property type="component" value="Unassembled WGS sequence"/>
</dbReference>
<accession>A0A9X8N9J7</accession>
<sequence length="33" mass="3583">MPDVLNNDHRARHEDANKGVNRLVHSGASAEAT</sequence>
<feature type="region of interest" description="Disordered" evidence="1">
    <location>
        <begin position="1"/>
        <end position="33"/>
    </location>
</feature>
<evidence type="ECO:0000313" key="2">
    <source>
        <dbReference type="EMBL" id="SHN33952.1"/>
    </source>
</evidence>